<name>A0A2W1F287_9PLEO</name>
<organism evidence="2 4">
    <name type="scientific">Pyrenophora tritici-repentis</name>
    <dbReference type="NCBI Taxonomy" id="45151"/>
    <lineage>
        <taxon>Eukaryota</taxon>
        <taxon>Fungi</taxon>
        <taxon>Dikarya</taxon>
        <taxon>Ascomycota</taxon>
        <taxon>Pezizomycotina</taxon>
        <taxon>Dothideomycetes</taxon>
        <taxon>Pleosporomycetidae</taxon>
        <taxon>Pleosporales</taxon>
        <taxon>Pleosporineae</taxon>
        <taxon>Pleosporaceae</taxon>
        <taxon>Pyrenophora</taxon>
    </lineage>
</organism>
<sequence>MGGLLGFGEFDLAQLVKMCWDRRDQKCIFRLISPSDAEQDEQTGDLTKLLNTTLRHLVTDTFGIRQYRRQILSISMDHVDGDLPSQVCIKFGDSHRHSDANWKLNFQSKDKCKTFERFGKDQRPALVCLPRGVKKLIFKEVMCSDPVDVNVDDMDLTSPDLSLLFVCKQITNIAKPILWSQNDFTYRTTLEPSPVDRGTSQRRLQAVLGTRKTMVHSYSDRFCPNTSRHVSRGTHQNITIELNFEYDRAMTLADVRIDAKHLIRIASHLDGRKCFVRFKVSSTVDGVTKTEENTVTLRDIRARILELLSHAVSTNRRIANGDVFEFDIDGNGNVGRLKYTIMLDSESILGTEEYVQLPSIEAVEAHHGREYWEGKNRPMVDGDSSPHSIGKLSTYFRYLQAVAKRSSNMMMSSSDDYFARKCFFEQN</sequence>
<protein>
    <submittedName>
        <fullName evidence="2">Uncharacterized protein</fullName>
    </submittedName>
</protein>
<keyword evidence="4" id="KW-1185">Reference proteome</keyword>
<proteinExistence type="predicted"/>
<accession>A0A2W1F287</accession>
<evidence type="ECO:0000313" key="4">
    <source>
        <dbReference type="Proteomes" id="UP000249757"/>
    </source>
</evidence>
<reference evidence="2" key="3">
    <citation type="journal article" date="2022" name="bioRxiv">
        <title>A global pangenome for the wheat fungal pathogen Pyrenophora tritici-repentis and prediction of effector protein structural homology.</title>
        <authorList>
            <person name="Moolhuijzen P."/>
            <person name="See P.T."/>
            <person name="Shi G."/>
            <person name="Powell H.R."/>
            <person name="Cockram J."/>
            <person name="Jorgensen L.N."/>
            <person name="Benslimane H."/>
            <person name="Strelkov S.E."/>
            <person name="Turner J."/>
            <person name="Liu Z."/>
            <person name="Moffat C.S."/>
        </authorList>
    </citation>
    <scope>NUCLEOTIDE SEQUENCE</scope>
    <source>
        <strain evidence="2">86-124</strain>
    </source>
</reference>
<dbReference type="EMBL" id="NQIK02000006">
    <property type="protein sequence ID" value="KAF7569310.1"/>
    <property type="molecule type" value="Genomic_DNA"/>
</dbReference>
<evidence type="ECO:0000313" key="3">
    <source>
        <dbReference type="Proteomes" id="UP000245464"/>
    </source>
</evidence>
<evidence type="ECO:0000313" key="2">
    <source>
        <dbReference type="EMBL" id="KAI1510895.1"/>
    </source>
</evidence>
<evidence type="ECO:0000313" key="1">
    <source>
        <dbReference type="EMBL" id="KAF7569310.1"/>
    </source>
</evidence>
<dbReference type="Proteomes" id="UP000245464">
    <property type="component" value="Chromosome 6"/>
</dbReference>
<gene>
    <name evidence="2" type="ORF">Ptr86124_010016</name>
    <name evidence="1" type="ORF">PtrM4_117250</name>
</gene>
<reference evidence="4" key="4">
    <citation type="journal article" date="2022" name="Microb. Genom.">
        <title>A global pangenome for the wheat fungal pathogen Pyrenophora tritici-repentis and prediction of effector protein structural homology.</title>
        <authorList>
            <person name="Moolhuijzen P.M."/>
            <person name="See P.T."/>
            <person name="Shi G."/>
            <person name="Powell H.R."/>
            <person name="Cockram J."/>
            <person name="Jorgensen L.N."/>
            <person name="Benslimane H."/>
            <person name="Strelkov S.E."/>
            <person name="Turner J."/>
            <person name="Liu Z."/>
            <person name="Moffat C.S."/>
        </authorList>
    </citation>
    <scope>NUCLEOTIDE SEQUENCE [LARGE SCALE GENOMIC DNA]</scope>
</reference>
<reference evidence="1 3" key="1">
    <citation type="journal article" date="2018" name="BMC Genomics">
        <title>Comparative genomics of the wheat fungal pathogen Pyrenophora tritici-repentis reveals chromosomal variations and genome plasticity.</title>
        <authorList>
            <person name="Moolhuijzen P."/>
            <person name="See P.T."/>
            <person name="Hane J.K."/>
            <person name="Shi G."/>
            <person name="Liu Z."/>
            <person name="Oliver R.P."/>
            <person name="Moffat C.S."/>
        </authorList>
    </citation>
    <scope>NUCLEOTIDE SEQUENCE [LARGE SCALE GENOMIC DNA]</scope>
    <source>
        <strain evidence="1">M4</strain>
    </source>
</reference>
<reference evidence="2" key="2">
    <citation type="submission" date="2021-05" db="EMBL/GenBank/DDBJ databases">
        <authorList>
            <person name="Moolhuijzen P.M."/>
            <person name="Moffat C.S."/>
        </authorList>
    </citation>
    <scope>NUCLEOTIDE SEQUENCE</scope>
    <source>
        <strain evidence="2">86-124</strain>
    </source>
</reference>
<dbReference type="EMBL" id="NRDI02000015">
    <property type="protein sequence ID" value="KAI1510895.1"/>
    <property type="molecule type" value="Genomic_DNA"/>
</dbReference>
<comment type="caution">
    <text evidence="2">The sequence shown here is derived from an EMBL/GenBank/DDBJ whole genome shotgun (WGS) entry which is preliminary data.</text>
</comment>
<dbReference type="Proteomes" id="UP000249757">
    <property type="component" value="Unassembled WGS sequence"/>
</dbReference>
<dbReference type="AlphaFoldDB" id="A0A2W1F287"/>